<evidence type="ECO:0000256" key="4">
    <source>
        <dbReference type="SAM" id="SignalP"/>
    </source>
</evidence>
<keyword evidence="7" id="KW-1185">Reference proteome</keyword>
<feature type="domain" description="Fibronectin type-III" evidence="5">
    <location>
        <begin position="90"/>
        <end position="179"/>
    </location>
</feature>
<feature type="compositionally biased region" description="Polar residues" evidence="3">
    <location>
        <begin position="1307"/>
        <end position="1332"/>
    </location>
</feature>
<reference evidence="6 7" key="1">
    <citation type="submission" date="2018-05" db="EMBL/GenBank/DDBJ databases">
        <title>Genomic Encyclopedia of Archaeal and Bacterial Type Strains, Phase II (KMG-II): from individual species to whole genera.</title>
        <authorList>
            <person name="Goeker M."/>
        </authorList>
    </citation>
    <scope>NUCLEOTIDE SEQUENCE [LARGE SCALE GENOMIC DNA]</scope>
    <source>
        <strain evidence="6 7">DSM 22214</strain>
    </source>
</reference>
<dbReference type="EMBL" id="QGGO01000002">
    <property type="protein sequence ID" value="PWK29078.1"/>
    <property type="molecule type" value="Genomic_DNA"/>
</dbReference>
<dbReference type="Gene3D" id="2.60.120.200">
    <property type="match status" value="2"/>
</dbReference>
<dbReference type="SMART" id="SM00560">
    <property type="entry name" value="LamGL"/>
    <property type="match status" value="1"/>
</dbReference>
<feature type="region of interest" description="Disordered" evidence="3">
    <location>
        <begin position="1306"/>
        <end position="1332"/>
    </location>
</feature>
<feature type="signal peptide" evidence="4">
    <location>
        <begin position="1"/>
        <end position="25"/>
    </location>
</feature>
<keyword evidence="1 4" id="KW-0732">Signal</keyword>
<accession>A0A316EH87</accession>
<evidence type="ECO:0000256" key="1">
    <source>
        <dbReference type="ARBA" id="ARBA00022729"/>
    </source>
</evidence>
<dbReference type="SUPFAM" id="SSF49265">
    <property type="entry name" value="Fibronectin type III"/>
    <property type="match status" value="1"/>
</dbReference>
<dbReference type="GO" id="GO:0005975">
    <property type="term" value="P:carbohydrate metabolic process"/>
    <property type="evidence" value="ECO:0007669"/>
    <property type="project" value="UniProtKB-ARBA"/>
</dbReference>
<dbReference type="InterPro" id="IPR003961">
    <property type="entry name" value="FN3_dom"/>
</dbReference>
<dbReference type="InterPro" id="IPR006558">
    <property type="entry name" value="LamG-like"/>
</dbReference>
<proteinExistence type="predicted"/>
<dbReference type="InterPro" id="IPR013783">
    <property type="entry name" value="Ig-like_fold"/>
</dbReference>
<dbReference type="RefSeq" id="WP_109741402.1">
    <property type="nucleotide sequence ID" value="NZ_QGGO01000002.1"/>
</dbReference>
<gene>
    <name evidence="6" type="ORF">LV89_00632</name>
</gene>
<dbReference type="SUPFAM" id="SSF49899">
    <property type="entry name" value="Concanavalin A-like lectins/glucanases"/>
    <property type="match status" value="2"/>
</dbReference>
<dbReference type="InterPro" id="IPR055015">
    <property type="entry name" value="GCX_COOH"/>
</dbReference>
<dbReference type="Pfam" id="PF13385">
    <property type="entry name" value="Laminin_G_3"/>
    <property type="match status" value="2"/>
</dbReference>
<keyword evidence="2" id="KW-1015">Disulfide bond</keyword>
<dbReference type="GO" id="GO:0004553">
    <property type="term" value="F:hydrolase activity, hydrolyzing O-glycosyl compounds"/>
    <property type="evidence" value="ECO:0007669"/>
    <property type="project" value="UniProtKB-ARBA"/>
</dbReference>
<dbReference type="PROSITE" id="PS50853">
    <property type="entry name" value="FN3"/>
    <property type="match status" value="1"/>
</dbReference>
<dbReference type="Gene3D" id="2.60.40.10">
    <property type="entry name" value="Immunoglobulins"/>
    <property type="match status" value="1"/>
</dbReference>
<sequence>MQKRILYFLLGWLMLFGGQKTFAQADTLCDPNENKKIFGELYFNYGSTSNAYSAFNRSTFVVGQPLVSRQSMLSQNYQAGFGVYSPWYLPPQPPILVATQGDFKDRIKISWNVNPLSPPPTGFVIYRDGSFIADIGEDTRDFLDFNVQAGEYYEYSIVAKNVFGTGSPSKAVGFVNPNGVVSGKVETNSGNPVPGVEVRLTPLTGNSMAFDGVNDELCVTYNNEFPTDKFTVSAYVKLGDTNDETGIIDWGSSLNKNWWITTTKSGEAKGYIFHIGNGTGSDSLKYYLPDSPANPFNVGNWHQVTMIYNGSAMSVMVDGEFIGTKPASISRVSNYLNIGSKVGDGGFFKGKIDDIRVYNRPLSQTEVNNTKNRSVSKSENGLVSYWKMDEGVGAKVFDNTTIPTNANIYGGALFSSDKPEVYSAGVTDVTGYYVIDGINYSQNEGFRATPIKDFEFNSAIEFNAADKSYGNLTDYDMPDTSTVELLFHPFDLKSRQTILSKGNLYEAYIDNGKLFLKLNATTTDLGTISAKYYHLAVTIDNHAGSAKVYLEGELKGTVSFSGTSNWKNGTPWLLATNSTDAITGKFYTGLVDEIVIYKTALPQNQIQEHFVVGIPQDSTTALLYSYFDLNEGTDNKVYDYAAINFGSAFPREGVLTKASWSNNARRKENKPHEFEPNVRVVNLNTSNTAIGNIDFRDVSTVNVSGYVRFANTFCFENDIEIKVNGQSHFPPIISDKNGKWSADFEPGKTVKLTAEYKDHIFSPSFFEIRKIQAPKAGVVFLDNTKREISGQVAGNDLCRKSIIPEGARVVVKVATLDGCFEKTDTLRNPDGKFIFKDLPARAFRVSIVEHSNSIIYNYFQTKGGQEIDLRDKASAVIDFIYVAPPHVEISQPSVNECNIPLMNQAVKYKTRIKVFEMYDGGKCYLPNANLTITNSIADADAFNVALTNGLYEYEYKAGYPNLLEPHRKLMQVVAEVNNALAQDTISAVVLGKKARVATFTSKSPEIPFLILRDPPGDQSTAFVEKNNTNCVNMSISGSIGQSFEQSIGLSAGSEVTTSVGVGAETELTIARTADFGLTTSFAYNVGASATFQTCLTTNEVYSTSTDLQGRDGDLYAGVAINFTYGVSDVLKYDNITCTFKKDQDVNVSPKDFGTTYIYTDFHIRNDVIPSLESLGKNADAQRWRDILAENDRLKSAANFEKNISFDAGANFSSATTSSYTGGASISFEVEGSEEFSEEQGIEVNGLGASAGFKTTLSFSLATETGYENSNERTVGYNLADDDIGDNFTVNVKKDAKYGTPVFELVSGESSCPNEPNTRPRSEPSLTSIDGLTKVNVPSNTPAVYELLLGNLSPTEEEMNYDFSMETGTNPDGAIVKVDGQPLTQPISYRIPYGETRKVIVTLERGPRAYTYSDITLQLESSCETEIADILHRDVDALFVRKLSLNASFIEPCSTVDIGFPLQDWVVTPAAENKLSITLNEYDKADADLKLVRIQYRPIGGDGSWININETSKEELGDVFTIKQWNTELLKDGRYEIRAVAECFNPNLASGISTVVKGEVARNPPEIVGVPEPGDGTWDPGDEISITFNEQINCDKVIQADILANNTIGLYDATTNALVDAKISCVGNKIVIVPNINPVFFENRTFRVVVSGKDYDDAMIAQNPNHQSAAIRDKAGNMVEKTIKWEFAINQNNLEWIGTDVIETNEVLKPFTVKRQIRNRGGSITSFRMESIPSWLTVTPSTGTLNPGQVADVTLTFQQDLLIGDYLDTLQMIGSKGSEPLLIDYRVRCPQPKYVVENASEYEGTMNMVIDLSIFGVHSTDPSDMIVAKIGGQIRGVGRVGYYRNLPADKQRWLTFLTVYGNPEDENKPIEFTIWDGDKCNEYVEILESYTYRDGNLVGSPLVPTNVSVLNLVKKCIPLNKGYNWVSFNLDLGTGRNTVRNVLSSLKNKTGAYIKTDNGFAEYLPGYGWDASDSIINPTKRYMVYVVAKDTVCMKGSPYLANQHPINLTEYVKVHTDISGRKDTTLVWNWLGYVPSTGMTVTQALKGLTPLNGDLIKSQTLFAQYVAGVGWVGNLSFLEPLKGYLLKISNAGRLTYPTNVSLTTSEGLTLDLAKSLEQQTALEPVMNFDFTQYEQNMNLIAKIKGITIDSDDELRAYIDGKLVGMNKAIVNNGESLFFQTIYYQDQQNVQFKLFKADRNKEYDLDKKVLFKAETVAGMVTEPIIFNLVTNSQAAVSIVVEDNVIKQPTTTFPTVSIPASISPSNVSCTSFAVSTVLPLEAEAKPTCSTSPQEGNMSAVIKVKFNEKTSFVSDNDMLTFVNSVTNAVIGCATFNSTNKLFYATISGSTGSATVPVNVKYYSSSMKKTFTVKSGVTYQYNTRLGNAIAPYELDFSPLTVSINNGIVTAVMRDTSWTGKYCVNVSALNCAGYNDGQATFCFQRLKAGDCVEVANRSAVESIDKVVQALSITSQSFLNANVKVEYKAGNVIELKPGFSTDTNNDLNTKFSAQIGGCNNASR</sequence>
<feature type="chain" id="PRO_5016300186" evidence="4">
    <location>
        <begin position="26"/>
        <end position="2516"/>
    </location>
</feature>
<dbReference type="GO" id="GO:0030246">
    <property type="term" value="F:carbohydrate binding"/>
    <property type="evidence" value="ECO:0007669"/>
    <property type="project" value="UniProtKB-KW"/>
</dbReference>
<comment type="caution">
    <text evidence="6">The sequence shown here is derived from an EMBL/GenBank/DDBJ whole genome shotgun (WGS) entry which is preliminary data.</text>
</comment>
<evidence type="ECO:0000256" key="2">
    <source>
        <dbReference type="ARBA" id="ARBA00023157"/>
    </source>
</evidence>
<keyword evidence="6" id="KW-0430">Lectin</keyword>
<dbReference type="InterPro" id="IPR013320">
    <property type="entry name" value="ConA-like_dom_sf"/>
</dbReference>
<protein>
    <submittedName>
        <fullName evidence="6">Concanavalin A-like lectin/glucanase superfamily protein</fullName>
    </submittedName>
</protein>
<dbReference type="NCBIfam" id="NF045639">
    <property type="entry name" value="GCX_COOH"/>
    <property type="match status" value="1"/>
</dbReference>
<dbReference type="OrthoDB" id="976756at2"/>
<evidence type="ECO:0000313" key="6">
    <source>
        <dbReference type="EMBL" id="PWK29078.1"/>
    </source>
</evidence>
<name>A0A316EH87_9BACT</name>
<evidence type="ECO:0000313" key="7">
    <source>
        <dbReference type="Proteomes" id="UP000245489"/>
    </source>
</evidence>
<dbReference type="Proteomes" id="UP000245489">
    <property type="component" value="Unassembled WGS sequence"/>
</dbReference>
<organism evidence="6 7">
    <name type="scientific">Arcicella aurantiaca</name>
    <dbReference type="NCBI Taxonomy" id="591202"/>
    <lineage>
        <taxon>Bacteria</taxon>
        <taxon>Pseudomonadati</taxon>
        <taxon>Bacteroidota</taxon>
        <taxon>Cytophagia</taxon>
        <taxon>Cytophagales</taxon>
        <taxon>Flectobacillaceae</taxon>
        <taxon>Arcicella</taxon>
    </lineage>
</organism>
<dbReference type="CDD" id="cd00063">
    <property type="entry name" value="FN3"/>
    <property type="match status" value="1"/>
</dbReference>
<evidence type="ECO:0000259" key="5">
    <source>
        <dbReference type="PROSITE" id="PS50853"/>
    </source>
</evidence>
<evidence type="ECO:0000256" key="3">
    <source>
        <dbReference type="SAM" id="MobiDB-lite"/>
    </source>
</evidence>
<dbReference type="InterPro" id="IPR036116">
    <property type="entry name" value="FN3_sf"/>
</dbReference>